<keyword evidence="2" id="KW-1185">Reference proteome</keyword>
<protein>
    <submittedName>
        <fullName evidence="1">Uncharacterized protein</fullName>
    </submittedName>
</protein>
<organism evidence="1 2">
    <name type="scientific">Bilophila wadsworthia (strain 3_1_6)</name>
    <dbReference type="NCBI Taxonomy" id="563192"/>
    <lineage>
        <taxon>Bacteria</taxon>
        <taxon>Pseudomonadati</taxon>
        <taxon>Thermodesulfobacteriota</taxon>
        <taxon>Desulfovibrionia</taxon>
        <taxon>Desulfovibrionales</taxon>
        <taxon>Desulfovibrionaceae</taxon>
        <taxon>Bilophila</taxon>
    </lineage>
</organism>
<dbReference type="EMBL" id="ADCP02000002">
    <property type="protein sequence ID" value="EFV45767.1"/>
    <property type="molecule type" value="Genomic_DNA"/>
</dbReference>
<dbReference type="AlphaFoldDB" id="E5Y2H7"/>
<dbReference type="Proteomes" id="UP000006034">
    <property type="component" value="Unassembled WGS sequence"/>
</dbReference>
<evidence type="ECO:0000313" key="2">
    <source>
        <dbReference type="Proteomes" id="UP000006034"/>
    </source>
</evidence>
<accession>E5Y2H7</accession>
<evidence type="ECO:0000313" key="1">
    <source>
        <dbReference type="EMBL" id="EFV45767.1"/>
    </source>
</evidence>
<comment type="caution">
    <text evidence="1">The sequence shown here is derived from an EMBL/GenBank/DDBJ whole genome shotgun (WGS) entry which is preliminary data.</text>
</comment>
<reference evidence="1 2" key="2">
    <citation type="submission" date="2013-04" db="EMBL/GenBank/DDBJ databases">
        <title>The Genome Sequence of Bilophila wadsworthia 3_1_6.</title>
        <authorList>
            <consortium name="The Broad Institute Genomics Platform"/>
            <person name="Earl A."/>
            <person name="Ward D."/>
            <person name="Feldgarden M."/>
            <person name="Gevers D."/>
            <person name="Sibley C."/>
            <person name="Strauss J."/>
            <person name="Allen-Vercoe E."/>
            <person name="Walker B."/>
            <person name="Young S."/>
            <person name="Zeng Q."/>
            <person name="Gargeya S."/>
            <person name="Fitzgerald M."/>
            <person name="Haas B."/>
            <person name="Abouelleil A."/>
            <person name="Allen A.W."/>
            <person name="Alvarado L."/>
            <person name="Arachchi H.M."/>
            <person name="Berlin A.M."/>
            <person name="Chapman S.B."/>
            <person name="Gainer-Dewar J."/>
            <person name="Goldberg J."/>
            <person name="Griggs A."/>
            <person name="Gujja S."/>
            <person name="Hansen M."/>
            <person name="Howarth C."/>
            <person name="Imamovic A."/>
            <person name="Ireland A."/>
            <person name="Larimer J."/>
            <person name="McCowan C."/>
            <person name="Murphy C."/>
            <person name="Pearson M."/>
            <person name="Poon T.W."/>
            <person name="Priest M."/>
            <person name="Roberts A."/>
            <person name="Saif S."/>
            <person name="Shea T."/>
            <person name="Sisk P."/>
            <person name="Sykes S."/>
            <person name="Wortman J."/>
            <person name="Nusbaum C."/>
            <person name="Birren B."/>
        </authorList>
    </citation>
    <scope>NUCLEOTIDE SEQUENCE [LARGE SCALE GENOMIC DNA]</scope>
    <source>
        <strain evidence="1 2">3_1_6</strain>
    </source>
</reference>
<dbReference type="GeneID" id="78086835"/>
<gene>
    <name evidence="1" type="ORF">HMPREF0179_00388</name>
</gene>
<sequence length="205" mass="22326">MGREYPTDTLWRAQELYCVDRLSYAAVAEATGVSATTLKAWGQKYGWARRREEIARAESEIRVNIIKGRQKALEQLLAAEDAKEAAPMAFAVSSLESLALKRQELAASGKIPDASAPARRKIATRADAVAALREAVERKLGLALADPDKISTATVQDVKRCLDLVAELEAGLPKETEAEDARKRGMSGELAQNIYRALGITEDAE</sequence>
<dbReference type="OrthoDB" id="5461093at2"/>
<dbReference type="RefSeq" id="WP_005024567.1">
    <property type="nucleotide sequence ID" value="NZ_KE150239.1"/>
</dbReference>
<reference evidence="1 2" key="1">
    <citation type="submission" date="2010-10" db="EMBL/GenBank/DDBJ databases">
        <authorList>
            <consortium name="The Broad Institute Genome Sequencing Platform"/>
            <person name="Ward D."/>
            <person name="Earl A."/>
            <person name="Feldgarden M."/>
            <person name="Young S.K."/>
            <person name="Gargeya S."/>
            <person name="Zeng Q."/>
            <person name="Alvarado L."/>
            <person name="Berlin A."/>
            <person name="Bochicchio J."/>
            <person name="Chapman S.B."/>
            <person name="Chen Z."/>
            <person name="Freedman E."/>
            <person name="Gellesch M."/>
            <person name="Goldberg J."/>
            <person name="Griggs A."/>
            <person name="Gujja S."/>
            <person name="Heilman E."/>
            <person name="Heiman D."/>
            <person name="Howarth C."/>
            <person name="Mehta T."/>
            <person name="Neiman D."/>
            <person name="Pearson M."/>
            <person name="Roberts A."/>
            <person name="Saif S."/>
            <person name="Shea T."/>
            <person name="Shenoy N."/>
            <person name="Sisk P."/>
            <person name="Stolte C."/>
            <person name="Sykes S."/>
            <person name="White J."/>
            <person name="Yandava C."/>
            <person name="Allen-Vercoe E."/>
            <person name="Sibley C."/>
            <person name="Ambrose C.E."/>
            <person name="Strauss J."/>
            <person name="Daigneault M."/>
            <person name="Haas B."/>
            <person name="Nusbaum C."/>
            <person name="Birren B."/>
        </authorList>
    </citation>
    <scope>NUCLEOTIDE SEQUENCE [LARGE SCALE GENOMIC DNA]</scope>
    <source>
        <strain evidence="1 2">3_1_6</strain>
    </source>
</reference>
<dbReference type="STRING" id="563192.HMPREF0179_00388"/>
<name>E5Y2H7_BILW3</name>
<dbReference type="eggNOG" id="ENOG5034617">
    <property type="taxonomic scope" value="Bacteria"/>
</dbReference>
<proteinExistence type="predicted"/>
<dbReference type="HOGENOM" id="CLU_119094_0_0_7"/>